<dbReference type="AlphaFoldDB" id="A0A1I4JJY5"/>
<dbReference type="STRING" id="254406.SAMN04488042_1011059"/>
<dbReference type="PANTHER" id="PTHR21461:SF69">
    <property type="entry name" value="GLYCOSYLTRANSFERASE FAMILY 92 PROTEIN"/>
    <property type="match status" value="1"/>
</dbReference>
<dbReference type="RefSeq" id="WP_093091526.1">
    <property type="nucleotide sequence ID" value="NZ_FOTQ01000001.1"/>
</dbReference>
<sequence>MRHIAVAFFGFGGDTAAPKVTVVTTMKDEGAYILDWVAHYRALGATDIVVFTNDCSDQTDMILRNLNRMGEVHHRFNRVMRRGPHKSALMWGEHEAAVREADWIFVADVDEYLQINVGDGTFKALIDAFPGVDAISLVWRIFGNNGVEGIEDTPVPLQFTRAQPFEGREGEHRFFKTLFKNDRTKFNRMGVHRPFVQQDAGPINWITPDGTRFDDRQIKGALHVNTGYGYDVAQLNHYALRSMGAFLNKQRRGRANHQNGKIEFSYWNKFDRNDVEDLGLVHRFDKALAIKELLLRDEAVARQHAKAIDWAQRMAIKARRQPMAKKFLARLAERIELDQAA</sequence>
<evidence type="ECO:0000256" key="3">
    <source>
        <dbReference type="ARBA" id="ARBA00022989"/>
    </source>
</evidence>
<keyword evidence="3" id="KW-0472">Membrane</keyword>
<evidence type="ECO:0000256" key="1">
    <source>
        <dbReference type="ARBA" id="ARBA00004167"/>
    </source>
</evidence>
<organism evidence="4 5">
    <name type="scientific">Shimia aestuarii</name>
    <dbReference type="NCBI Taxonomy" id="254406"/>
    <lineage>
        <taxon>Bacteria</taxon>
        <taxon>Pseudomonadati</taxon>
        <taxon>Pseudomonadota</taxon>
        <taxon>Alphaproteobacteria</taxon>
        <taxon>Rhodobacterales</taxon>
        <taxon>Roseobacteraceae</taxon>
    </lineage>
</organism>
<dbReference type="GO" id="GO:0016020">
    <property type="term" value="C:membrane"/>
    <property type="evidence" value="ECO:0007669"/>
    <property type="project" value="UniProtKB-SubCell"/>
</dbReference>
<comment type="subcellular location">
    <subcellularLocation>
        <location evidence="1">Membrane</location>
        <topology evidence="1">Single-pass membrane protein</topology>
    </subcellularLocation>
</comment>
<evidence type="ECO:0000313" key="5">
    <source>
        <dbReference type="Proteomes" id="UP000199144"/>
    </source>
</evidence>
<name>A0A1I4JJY5_9RHOB</name>
<dbReference type="Proteomes" id="UP000199144">
    <property type="component" value="Unassembled WGS sequence"/>
</dbReference>
<protein>
    <submittedName>
        <fullName evidence="4">Glycosyl transferase family 2</fullName>
    </submittedName>
</protein>
<dbReference type="PANTHER" id="PTHR21461">
    <property type="entry name" value="GLYCOSYLTRANSFERASE FAMILY 92 PROTEIN"/>
    <property type="match status" value="1"/>
</dbReference>
<dbReference type="GO" id="GO:0016757">
    <property type="term" value="F:glycosyltransferase activity"/>
    <property type="evidence" value="ECO:0007669"/>
    <property type="project" value="TreeGrafter"/>
</dbReference>
<dbReference type="InterPro" id="IPR029044">
    <property type="entry name" value="Nucleotide-diphossugar_trans"/>
</dbReference>
<accession>A0A1I4JJY5</accession>
<evidence type="ECO:0000313" key="4">
    <source>
        <dbReference type="EMBL" id="SFL66898.1"/>
    </source>
</evidence>
<gene>
    <name evidence="4" type="ORF">SAMN04488042_1011059</name>
</gene>
<proteinExistence type="predicted"/>
<dbReference type="OrthoDB" id="4964299at2"/>
<dbReference type="GO" id="GO:0005737">
    <property type="term" value="C:cytoplasm"/>
    <property type="evidence" value="ECO:0007669"/>
    <property type="project" value="TreeGrafter"/>
</dbReference>
<keyword evidence="3" id="KW-1133">Transmembrane helix</keyword>
<reference evidence="4 5" key="1">
    <citation type="submission" date="2016-10" db="EMBL/GenBank/DDBJ databases">
        <authorList>
            <person name="de Groot N.N."/>
        </authorList>
    </citation>
    <scope>NUCLEOTIDE SEQUENCE [LARGE SCALE GENOMIC DNA]</scope>
    <source>
        <strain evidence="4 5">DSM 15283</strain>
    </source>
</reference>
<keyword evidence="2" id="KW-0812">Transmembrane</keyword>
<keyword evidence="4" id="KW-0808">Transferase</keyword>
<dbReference type="SUPFAM" id="SSF53448">
    <property type="entry name" value="Nucleotide-diphospho-sugar transferases"/>
    <property type="match status" value="1"/>
</dbReference>
<dbReference type="Pfam" id="PF13704">
    <property type="entry name" value="Glyco_tranf_2_4"/>
    <property type="match status" value="1"/>
</dbReference>
<dbReference type="EMBL" id="FOTQ01000001">
    <property type="protein sequence ID" value="SFL66898.1"/>
    <property type="molecule type" value="Genomic_DNA"/>
</dbReference>
<keyword evidence="5" id="KW-1185">Reference proteome</keyword>
<evidence type="ECO:0000256" key="2">
    <source>
        <dbReference type="ARBA" id="ARBA00022692"/>
    </source>
</evidence>